<dbReference type="AlphaFoldDB" id="A0A8E2EKD3"/>
<dbReference type="InterPro" id="IPR036047">
    <property type="entry name" value="F-box-like_dom_sf"/>
</dbReference>
<evidence type="ECO:0000313" key="2">
    <source>
        <dbReference type="EMBL" id="OCK85476.1"/>
    </source>
</evidence>
<dbReference type="OrthoDB" id="5279008at2759"/>
<reference evidence="2 3" key="1">
    <citation type="journal article" date="2016" name="Nat. Commun.">
        <title>Ectomycorrhizal ecology is imprinted in the genome of the dominant symbiotic fungus Cenococcum geophilum.</title>
        <authorList>
            <consortium name="DOE Joint Genome Institute"/>
            <person name="Peter M."/>
            <person name="Kohler A."/>
            <person name="Ohm R.A."/>
            <person name="Kuo A."/>
            <person name="Krutzmann J."/>
            <person name="Morin E."/>
            <person name="Arend M."/>
            <person name="Barry K.W."/>
            <person name="Binder M."/>
            <person name="Choi C."/>
            <person name="Clum A."/>
            <person name="Copeland A."/>
            <person name="Grisel N."/>
            <person name="Haridas S."/>
            <person name="Kipfer T."/>
            <person name="LaButti K."/>
            <person name="Lindquist E."/>
            <person name="Lipzen A."/>
            <person name="Maire R."/>
            <person name="Meier B."/>
            <person name="Mihaltcheva S."/>
            <person name="Molinier V."/>
            <person name="Murat C."/>
            <person name="Poggeler S."/>
            <person name="Quandt C.A."/>
            <person name="Sperisen C."/>
            <person name="Tritt A."/>
            <person name="Tisserant E."/>
            <person name="Crous P.W."/>
            <person name="Henrissat B."/>
            <person name="Nehls U."/>
            <person name="Egli S."/>
            <person name="Spatafora J.W."/>
            <person name="Grigoriev I.V."/>
            <person name="Martin F.M."/>
        </authorList>
    </citation>
    <scope>NUCLEOTIDE SEQUENCE [LARGE SCALE GENOMIC DNA]</scope>
    <source>
        <strain evidence="2 3">CBS 459.81</strain>
    </source>
</reference>
<dbReference type="Gene3D" id="3.80.10.10">
    <property type="entry name" value="Ribonuclease Inhibitor"/>
    <property type="match status" value="1"/>
</dbReference>
<organism evidence="2 3">
    <name type="scientific">Lepidopterella palustris CBS 459.81</name>
    <dbReference type="NCBI Taxonomy" id="1314670"/>
    <lineage>
        <taxon>Eukaryota</taxon>
        <taxon>Fungi</taxon>
        <taxon>Dikarya</taxon>
        <taxon>Ascomycota</taxon>
        <taxon>Pezizomycotina</taxon>
        <taxon>Dothideomycetes</taxon>
        <taxon>Pleosporomycetidae</taxon>
        <taxon>Mytilinidiales</taxon>
        <taxon>Argynnaceae</taxon>
        <taxon>Lepidopterella</taxon>
    </lineage>
</organism>
<gene>
    <name evidence="2" type="ORF">K432DRAFT_377599</name>
</gene>
<evidence type="ECO:0000259" key="1">
    <source>
        <dbReference type="PROSITE" id="PS50181"/>
    </source>
</evidence>
<keyword evidence="3" id="KW-1185">Reference proteome</keyword>
<accession>A0A8E2EKD3</accession>
<feature type="domain" description="F-box" evidence="1">
    <location>
        <begin position="2"/>
        <end position="37"/>
    </location>
</feature>
<name>A0A8E2EKD3_9PEZI</name>
<dbReference type="EMBL" id="KV744818">
    <property type="protein sequence ID" value="OCK85476.1"/>
    <property type="molecule type" value="Genomic_DNA"/>
</dbReference>
<evidence type="ECO:0000313" key="3">
    <source>
        <dbReference type="Proteomes" id="UP000250266"/>
    </source>
</evidence>
<dbReference type="Pfam" id="PF00646">
    <property type="entry name" value="F-box"/>
    <property type="match status" value="1"/>
</dbReference>
<dbReference type="InterPro" id="IPR032675">
    <property type="entry name" value="LRR_dom_sf"/>
</dbReference>
<dbReference type="InterPro" id="IPR001810">
    <property type="entry name" value="F-box_dom"/>
</dbReference>
<dbReference type="SUPFAM" id="SSF81383">
    <property type="entry name" value="F-box domain"/>
    <property type="match status" value="1"/>
</dbReference>
<dbReference type="SUPFAM" id="SSF52047">
    <property type="entry name" value="RNI-like"/>
    <property type="match status" value="1"/>
</dbReference>
<proteinExistence type="predicted"/>
<sequence>MKGELLSMPEELVDNICQFLEVEDLLCLRSTCRNIKDKSYHQFATRFFCAREFLVTHGSLQGLIDISKDKKFGPCMREVIINTGTFPPSEIQDIDGEPIDTSTIPGTEELFDVEERSEERELLSAKLRKERRRTYAKLMHEQHTLRKQSIDVAMLAEAFRNLPNLDTIQISDEPIKRRRKPWGASEIRRKIGTLPTTIGDRSPWDRDSIPHHKKMATRVLAVVLSAIAASEVKLKVFKCFARISLDIPLPKTPKHRSLSYIPSRTLSESHFELLKPFLNNLKSIQIMGEDDTQLDWLERIIPDCVNVEKLFIRGRNNIKRLRSFLTSRHTFPALRALTLSDIVTSAADLFSLLSNYTSTLESLHIKNSKIYDGPFAELLKRLQRLPQLRHVTLTNNRVEIASVYESHSWVWSEESEEFRMLANTRPKTELVVRASSEEEMGQKLRAVMH</sequence>
<dbReference type="PROSITE" id="PS50181">
    <property type="entry name" value="FBOX"/>
    <property type="match status" value="1"/>
</dbReference>
<dbReference type="Proteomes" id="UP000250266">
    <property type="component" value="Unassembled WGS sequence"/>
</dbReference>
<protein>
    <recommendedName>
        <fullName evidence="1">F-box domain-containing protein</fullName>
    </recommendedName>
</protein>